<feature type="region of interest" description="Disordered" evidence="1">
    <location>
        <begin position="16"/>
        <end position="36"/>
    </location>
</feature>
<evidence type="ECO:0000256" key="1">
    <source>
        <dbReference type="SAM" id="MobiDB-lite"/>
    </source>
</evidence>
<dbReference type="Proteomes" id="UP000050741">
    <property type="component" value="Unassembled WGS sequence"/>
</dbReference>
<dbReference type="AlphaFoldDB" id="A0A183CGV9"/>
<organism evidence="3 4">
    <name type="scientific">Globodera pallida</name>
    <name type="common">Potato cyst nematode worm</name>
    <name type="synonym">Heterodera pallida</name>
    <dbReference type="NCBI Taxonomy" id="36090"/>
    <lineage>
        <taxon>Eukaryota</taxon>
        <taxon>Metazoa</taxon>
        <taxon>Ecdysozoa</taxon>
        <taxon>Nematoda</taxon>
        <taxon>Chromadorea</taxon>
        <taxon>Rhabditida</taxon>
        <taxon>Tylenchina</taxon>
        <taxon>Tylenchomorpha</taxon>
        <taxon>Tylenchoidea</taxon>
        <taxon>Heteroderidae</taxon>
        <taxon>Heteroderinae</taxon>
        <taxon>Globodera</taxon>
    </lineage>
</organism>
<dbReference type="WBParaSite" id="GPLIN_001211400">
    <property type="protein sequence ID" value="GPLIN_001211400"/>
    <property type="gene ID" value="GPLIN_001211400"/>
</dbReference>
<evidence type="ECO:0000313" key="4">
    <source>
        <dbReference type="WBParaSite" id="GPLIN_001211400"/>
    </source>
</evidence>
<reference evidence="4" key="2">
    <citation type="submission" date="2016-06" db="UniProtKB">
        <authorList>
            <consortium name="WormBaseParasite"/>
        </authorList>
    </citation>
    <scope>IDENTIFICATION</scope>
</reference>
<evidence type="ECO:0000256" key="2">
    <source>
        <dbReference type="SAM" id="Phobius"/>
    </source>
</evidence>
<feature type="compositionally biased region" description="Polar residues" evidence="1">
    <location>
        <begin position="17"/>
        <end position="29"/>
    </location>
</feature>
<keyword evidence="2" id="KW-1133">Transmembrane helix</keyword>
<accession>A0A183CGV9</accession>
<keyword evidence="2" id="KW-0812">Transmembrane</keyword>
<keyword evidence="2" id="KW-0472">Membrane</keyword>
<keyword evidence="3" id="KW-1185">Reference proteome</keyword>
<feature type="transmembrane region" description="Helical" evidence="2">
    <location>
        <begin position="61"/>
        <end position="82"/>
    </location>
</feature>
<name>A0A183CGV9_GLOPA</name>
<evidence type="ECO:0000313" key="3">
    <source>
        <dbReference type="Proteomes" id="UP000050741"/>
    </source>
</evidence>
<sequence length="93" mass="10165">MDKFFGVIKAKNVLRGAQQSKTGQSNAASMRQRRGKRSDIDPAIIYYTDNSGNNSRRLNGCVTGVVCAILSFLCAIAAHFHVRPGGNHFLLLL</sequence>
<proteinExistence type="predicted"/>
<protein>
    <submittedName>
        <fullName evidence="4">Pecanex-like protein</fullName>
    </submittedName>
</protein>
<reference evidence="3" key="1">
    <citation type="submission" date="2014-05" db="EMBL/GenBank/DDBJ databases">
        <title>The genome and life-stage specific transcriptomes of Globodera pallida elucidate key aspects of plant parasitism by a cyst nematode.</title>
        <authorList>
            <person name="Cotton J.A."/>
            <person name="Lilley C.J."/>
            <person name="Jones L.M."/>
            <person name="Kikuchi T."/>
            <person name="Reid A.J."/>
            <person name="Thorpe P."/>
            <person name="Tsai I.J."/>
            <person name="Beasley H."/>
            <person name="Blok V."/>
            <person name="Cock P.J.A."/>
            <person name="Van den Akker S.E."/>
            <person name="Holroyd N."/>
            <person name="Hunt M."/>
            <person name="Mantelin S."/>
            <person name="Naghra H."/>
            <person name="Pain A."/>
            <person name="Palomares-Rius J.E."/>
            <person name="Zarowiecki M."/>
            <person name="Berriman M."/>
            <person name="Jones J.T."/>
            <person name="Urwin P.E."/>
        </authorList>
    </citation>
    <scope>NUCLEOTIDE SEQUENCE [LARGE SCALE GENOMIC DNA]</scope>
    <source>
        <strain evidence="3">Lindley</strain>
    </source>
</reference>